<protein>
    <submittedName>
        <fullName evidence="2">Uncharacterized protein</fullName>
    </submittedName>
</protein>
<feature type="chain" id="PRO_5019240231" evidence="1">
    <location>
        <begin position="31"/>
        <end position="83"/>
    </location>
</feature>
<proteinExistence type="predicted"/>
<feature type="signal peptide" evidence="1">
    <location>
        <begin position="1"/>
        <end position="30"/>
    </location>
</feature>
<evidence type="ECO:0000313" key="3">
    <source>
        <dbReference type="Proteomes" id="UP000288216"/>
    </source>
</evidence>
<accession>A0A401QHZ6</accession>
<evidence type="ECO:0000313" key="2">
    <source>
        <dbReference type="EMBL" id="GCB84947.1"/>
    </source>
</evidence>
<keyword evidence="3" id="KW-1185">Reference proteome</keyword>
<keyword evidence="1" id="KW-0732">Signal</keyword>
<name>A0A401QHZ6_SCYTO</name>
<sequence length="83" mass="9805">MIRKGSAFEQSMLCDFLMGILSFLLNQLDAERPDDARLIELDESHRSEHTVFITPPELPSLPNGEEYPLRYRYESQFYFYLRG</sequence>
<dbReference type="EMBL" id="BFAA01115150">
    <property type="protein sequence ID" value="GCB84947.1"/>
    <property type="molecule type" value="Genomic_DNA"/>
</dbReference>
<comment type="caution">
    <text evidence="2">The sequence shown here is derived from an EMBL/GenBank/DDBJ whole genome shotgun (WGS) entry which is preliminary data.</text>
</comment>
<evidence type="ECO:0000256" key="1">
    <source>
        <dbReference type="SAM" id="SignalP"/>
    </source>
</evidence>
<reference evidence="2 3" key="1">
    <citation type="journal article" date="2018" name="Nat. Ecol. Evol.">
        <title>Shark genomes provide insights into elasmobranch evolution and the origin of vertebrates.</title>
        <authorList>
            <person name="Hara Y"/>
            <person name="Yamaguchi K"/>
            <person name="Onimaru K"/>
            <person name="Kadota M"/>
            <person name="Koyanagi M"/>
            <person name="Keeley SD"/>
            <person name="Tatsumi K"/>
            <person name="Tanaka K"/>
            <person name="Motone F"/>
            <person name="Kageyama Y"/>
            <person name="Nozu R"/>
            <person name="Adachi N"/>
            <person name="Nishimura O"/>
            <person name="Nakagawa R"/>
            <person name="Tanegashima C"/>
            <person name="Kiyatake I"/>
            <person name="Matsumoto R"/>
            <person name="Murakumo K"/>
            <person name="Nishida K"/>
            <person name="Terakita A"/>
            <person name="Kuratani S"/>
            <person name="Sato K"/>
            <person name="Hyodo S Kuraku.S."/>
        </authorList>
    </citation>
    <scope>NUCLEOTIDE SEQUENCE [LARGE SCALE GENOMIC DNA]</scope>
</reference>
<dbReference type="STRING" id="75743.A0A401QHZ6"/>
<dbReference type="Proteomes" id="UP000288216">
    <property type="component" value="Unassembled WGS sequence"/>
</dbReference>
<dbReference type="AlphaFoldDB" id="A0A401QHZ6"/>
<organism evidence="2 3">
    <name type="scientific">Scyliorhinus torazame</name>
    <name type="common">Cloudy catshark</name>
    <name type="synonym">Catulus torazame</name>
    <dbReference type="NCBI Taxonomy" id="75743"/>
    <lineage>
        <taxon>Eukaryota</taxon>
        <taxon>Metazoa</taxon>
        <taxon>Chordata</taxon>
        <taxon>Craniata</taxon>
        <taxon>Vertebrata</taxon>
        <taxon>Chondrichthyes</taxon>
        <taxon>Elasmobranchii</taxon>
        <taxon>Galeomorphii</taxon>
        <taxon>Galeoidea</taxon>
        <taxon>Carcharhiniformes</taxon>
        <taxon>Scyliorhinidae</taxon>
        <taxon>Scyliorhinus</taxon>
    </lineage>
</organism>
<gene>
    <name evidence="2" type="ORF">scyTo_0025666</name>
</gene>
<dbReference type="OrthoDB" id="75250at2759"/>